<feature type="signal peptide" evidence="1">
    <location>
        <begin position="1"/>
        <end position="21"/>
    </location>
</feature>
<reference evidence="2 3" key="1">
    <citation type="submission" date="2021-10" db="EMBL/GenBank/DDBJ databases">
        <title>Anaerobic single-cell dispensing facilitates the cultivation of human gut bacteria.</title>
        <authorList>
            <person name="Afrizal A."/>
        </authorList>
    </citation>
    <scope>NUCLEOTIDE SEQUENCE [LARGE SCALE GENOMIC DNA]</scope>
    <source>
        <strain evidence="2 3">CLA-AA-H232</strain>
    </source>
</reference>
<accession>A0AAE3DWT6</accession>
<dbReference type="EMBL" id="JAJEQM010000001">
    <property type="protein sequence ID" value="MCC2209443.1"/>
    <property type="molecule type" value="Genomic_DNA"/>
</dbReference>
<dbReference type="AlphaFoldDB" id="A0AAE3DWT6"/>
<organism evidence="2 3">
    <name type="scientific">Hominilimicola fabiformis</name>
    <dbReference type="NCBI Taxonomy" id="2885356"/>
    <lineage>
        <taxon>Bacteria</taxon>
        <taxon>Bacillati</taxon>
        <taxon>Bacillota</taxon>
        <taxon>Clostridia</taxon>
        <taxon>Eubacteriales</taxon>
        <taxon>Oscillospiraceae</taxon>
        <taxon>Hominilimicola</taxon>
    </lineage>
</organism>
<dbReference type="Proteomes" id="UP001198242">
    <property type="component" value="Unassembled WGS sequence"/>
</dbReference>
<protein>
    <submittedName>
        <fullName evidence="2">Cyclic lactone autoinducer peptide</fullName>
    </submittedName>
</protein>
<dbReference type="NCBIfam" id="TIGR04223">
    <property type="entry name" value="quorum_AgrD"/>
    <property type="match status" value="1"/>
</dbReference>
<evidence type="ECO:0000256" key="1">
    <source>
        <dbReference type="SAM" id="SignalP"/>
    </source>
</evidence>
<evidence type="ECO:0000313" key="2">
    <source>
        <dbReference type="EMBL" id="MCC2209443.1"/>
    </source>
</evidence>
<keyword evidence="3" id="KW-1185">Reference proteome</keyword>
<keyword evidence="1" id="KW-0732">Signal</keyword>
<comment type="caution">
    <text evidence="2">The sequence shown here is derived from an EMBL/GenBank/DDBJ whole genome shotgun (WGS) entry which is preliminary data.</text>
</comment>
<name>A0AAE3DWT6_9FIRM</name>
<dbReference type="RefSeq" id="WP_118446488.1">
    <property type="nucleotide sequence ID" value="NZ_JAJEQM010000001.1"/>
</dbReference>
<proteinExistence type="predicted"/>
<sequence length="51" mass="5733">MKKFLNKVVPTLIKIVPVCSALMLVINSNSTSTIWNGQPEAPKGLKKYRKF</sequence>
<evidence type="ECO:0000313" key="3">
    <source>
        <dbReference type="Proteomes" id="UP001198242"/>
    </source>
</evidence>
<dbReference type="InterPro" id="IPR009229">
    <property type="entry name" value="AgrD"/>
</dbReference>
<gene>
    <name evidence="2" type="ORF">LKE05_01360</name>
</gene>
<feature type="chain" id="PRO_5042059115" evidence="1">
    <location>
        <begin position="22"/>
        <end position="51"/>
    </location>
</feature>